<reference evidence="2 3" key="1">
    <citation type="submission" date="2020-04" db="EMBL/GenBank/DDBJ databases">
        <title>Perkinsus chesapeaki whole genome sequence.</title>
        <authorList>
            <person name="Bogema D.R."/>
        </authorList>
    </citation>
    <scope>NUCLEOTIDE SEQUENCE [LARGE SCALE GENOMIC DNA]</scope>
    <source>
        <strain evidence="2">ATCC PRA-425</strain>
    </source>
</reference>
<dbReference type="Proteomes" id="UP000591131">
    <property type="component" value="Unassembled WGS sequence"/>
</dbReference>
<proteinExistence type="predicted"/>
<sequence>MRGGKRYVSPDQNRWMRQQQQQQERLTATPQAGAIRWIQQPGLLDCLAMIALVYIALRYALPILTNFFKIYVRGKQAHPYTPFEMDIRRPGPPPPEEIRLLIDRSTFTDEMVRAVASKKYNQGTQAGYLSPASSASSDIDFVKV</sequence>
<dbReference type="AlphaFoldDB" id="A0A7J6MYJ1"/>
<keyword evidence="1" id="KW-0812">Transmembrane</keyword>
<comment type="caution">
    <text evidence="2">The sequence shown here is derived from an EMBL/GenBank/DDBJ whole genome shotgun (WGS) entry which is preliminary data.</text>
</comment>
<protein>
    <submittedName>
        <fullName evidence="2">Uncharacterized protein</fullName>
    </submittedName>
</protein>
<keyword evidence="3" id="KW-1185">Reference proteome</keyword>
<evidence type="ECO:0000313" key="3">
    <source>
        <dbReference type="Proteomes" id="UP000591131"/>
    </source>
</evidence>
<evidence type="ECO:0000256" key="1">
    <source>
        <dbReference type="SAM" id="Phobius"/>
    </source>
</evidence>
<evidence type="ECO:0000313" key="2">
    <source>
        <dbReference type="EMBL" id="KAF4676702.1"/>
    </source>
</evidence>
<dbReference type="EMBL" id="JAAPAO010000030">
    <property type="protein sequence ID" value="KAF4676702.1"/>
    <property type="molecule type" value="Genomic_DNA"/>
</dbReference>
<keyword evidence="1" id="KW-0472">Membrane</keyword>
<feature type="transmembrane region" description="Helical" evidence="1">
    <location>
        <begin position="47"/>
        <end position="68"/>
    </location>
</feature>
<gene>
    <name evidence="2" type="ORF">FOL47_005419</name>
</gene>
<keyword evidence="1" id="KW-1133">Transmembrane helix</keyword>
<name>A0A7J6MYJ1_PERCH</name>
<accession>A0A7J6MYJ1</accession>
<organism evidence="2 3">
    <name type="scientific">Perkinsus chesapeaki</name>
    <name type="common">Clam parasite</name>
    <name type="synonym">Perkinsus andrewsi</name>
    <dbReference type="NCBI Taxonomy" id="330153"/>
    <lineage>
        <taxon>Eukaryota</taxon>
        <taxon>Sar</taxon>
        <taxon>Alveolata</taxon>
        <taxon>Perkinsozoa</taxon>
        <taxon>Perkinsea</taxon>
        <taxon>Perkinsida</taxon>
        <taxon>Perkinsidae</taxon>
        <taxon>Perkinsus</taxon>
    </lineage>
</organism>